<dbReference type="Pfam" id="PF10539">
    <property type="entry name" value="Dev_Cell_Death"/>
    <property type="match status" value="1"/>
</dbReference>
<name>A0ABR0XVH7_REHGL</name>
<feature type="compositionally biased region" description="Basic and acidic residues" evidence="1">
    <location>
        <begin position="433"/>
        <end position="450"/>
    </location>
</feature>
<feature type="compositionally biased region" description="Basic residues" evidence="1">
    <location>
        <begin position="1"/>
        <end position="11"/>
    </location>
</feature>
<dbReference type="PANTHER" id="PTHR46444">
    <property type="entry name" value="DCD (DEVELOPMENT AND CELL DEATH) DOMAIN PROTEIN-RELATED"/>
    <property type="match status" value="1"/>
</dbReference>
<dbReference type="Proteomes" id="UP001318860">
    <property type="component" value="Unassembled WGS sequence"/>
</dbReference>
<feature type="compositionally biased region" description="Basic residues" evidence="1">
    <location>
        <begin position="411"/>
        <end position="432"/>
    </location>
</feature>
<evidence type="ECO:0000313" key="4">
    <source>
        <dbReference type="Proteomes" id="UP001318860"/>
    </source>
</evidence>
<comment type="caution">
    <text evidence="3">The sequence shown here is derived from an EMBL/GenBank/DDBJ whole genome shotgun (WGS) entry which is preliminary data.</text>
</comment>
<dbReference type="PANTHER" id="PTHR46444:SF11">
    <property type="entry name" value="DCD DOMAIN-CONTAINING PROTEIN"/>
    <property type="match status" value="1"/>
</dbReference>
<feature type="region of interest" description="Disordered" evidence="1">
    <location>
        <begin position="408"/>
        <end position="590"/>
    </location>
</feature>
<feature type="compositionally biased region" description="Basic and acidic residues" evidence="1">
    <location>
        <begin position="254"/>
        <end position="266"/>
    </location>
</feature>
<protein>
    <recommendedName>
        <fullName evidence="2">DCD domain-containing protein</fullName>
    </recommendedName>
</protein>
<feature type="compositionally biased region" description="Pro residues" evidence="1">
    <location>
        <begin position="461"/>
        <end position="472"/>
    </location>
</feature>
<accession>A0ABR0XVH7</accession>
<feature type="compositionally biased region" description="Low complexity" evidence="1">
    <location>
        <begin position="18"/>
        <end position="29"/>
    </location>
</feature>
<feature type="domain" description="DCD" evidence="2">
    <location>
        <begin position="275"/>
        <end position="402"/>
    </location>
</feature>
<evidence type="ECO:0000313" key="3">
    <source>
        <dbReference type="EMBL" id="KAK6163189.1"/>
    </source>
</evidence>
<organism evidence="3 4">
    <name type="scientific">Rehmannia glutinosa</name>
    <name type="common">Chinese foxglove</name>
    <dbReference type="NCBI Taxonomy" id="99300"/>
    <lineage>
        <taxon>Eukaryota</taxon>
        <taxon>Viridiplantae</taxon>
        <taxon>Streptophyta</taxon>
        <taxon>Embryophyta</taxon>
        <taxon>Tracheophyta</taxon>
        <taxon>Spermatophyta</taxon>
        <taxon>Magnoliopsida</taxon>
        <taxon>eudicotyledons</taxon>
        <taxon>Gunneridae</taxon>
        <taxon>Pentapetalae</taxon>
        <taxon>asterids</taxon>
        <taxon>lamiids</taxon>
        <taxon>Lamiales</taxon>
        <taxon>Orobanchaceae</taxon>
        <taxon>Rehmannieae</taxon>
        <taxon>Rehmannia</taxon>
    </lineage>
</organism>
<dbReference type="PROSITE" id="PS51222">
    <property type="entry name" value="DCD"/>
    <property type="match status" value="1"/>
</dbReference>
<evidence type="ECO:0000259" key="2">
    <source>
        <dbReference type="PROSITE" id="PS51222"/>
    </source>
</evidence>
<feature type="compositionally biased region" description="Basic and acidic residues" evidence="1">
    <location>
        <begin position="483"/>
        <end position="590"/>
    </location>
</feature>
<feature type="compositionally biased region" description="Basic and acidic residues" evidence="1">
    <location>
        <begin position="43"/>
        <end position="61"/>
    </location>
</feature>
<reference evidence="3 4" key="1">
    <citation type="journal article" date="2021" name="Comput. Struct. Biotechnol. J.">
        <title>De novo genome assembly of the potent medicinal plant Rehmannia glutinosa using nanopore technology.</title>
        <authorList>
            <person name="Ma L."/>
            <person name="Dong C."/>
            <person name="Song C."/>
            <person name="Wang X."/>
            <person name="Zheng X."/>
            <person name="Niu Y."/>
            <person name="Chen S."/>
            <person name="Feng W."/>
        </authorList>
    </citation>
    <scope>NUCLEOTIDE SEQUENCE [LARGE SCALE GENOMIC DNA]</scope>
    <source>
        <strain evidence="3">DH-2019</strain>
    </source>
</reference>
<proteinExistence type="predicted"/>
<evidence type="ECO:0000256" key="1">
    <source>
        <dbReference type="SAM" id="MobiDB-lite"/>
    </source>
</evidence>
<sequence>MVSTRGKKKTASSKSTPEVNEAAENALAEGQASHTLTVNANEPKVDGQFEDKVEIPVDKAGNESYEEFSGEEESEKVTKVDNVDENILGTEMNGDNKAESEQNTSEDDEIDDQEDLMWEDEETSEEDNEENVDDKDEVSEEEATKEEDDDEDKVSVEEATEEEDDDEDEVSEEEATEVAKGDGTEGKTKGDGTEGKTKGDGTEGKAKVDGREAKAKEDGRKAKEHSSEKVEVSLKNVKNSSEKSSKKNKRVERSKKVNSRDKPESSRKRKAKKKVKTMGMIFMCSSKTKNDCYQYRVLGLPESKKDVVEKIYAGMRLFLYDVDLKLMYGIYRAAGPGGYNIEPKAFKSQFPAQVRFTIFDDCLPLPEEKFKKIIKDNYYTNSKFDCLLKSEQVKKLCQLFVASSKKDMPKKLGRGRKAEKHRPVRRERIRRQRVGDKRNLPLRDELQPRERPRKHPRKAMTPPPRQPPPARQPSPVRSYVYERTSDVEAYRRDPYLESRDAYRDRRDPPLVIRRDPYRDPPTERRYHIGDGRDPYLERDYPPYRDGREPYIERRHDPYRDGPDPYSRRRDPYVDGRAPYLERRDPYRDGRDSYLERRVPYGDAPLSEPYGAYLRDPLSDRRDVYREDQGVEYRDSFRRDDVLERRELNPFSLETRHGHDIATRDPYVSNRERPSYAEPIYSAEYPSRAGLAREYRL</sequence>
<dbReference type="EMBL" id="JABTTQ020000001">
    <property type="protein sequence ID" value="KAK6163189.1"/>
    <property type="molecule type" value="Genomic_DNA"/>
</dbReference>
<feature type="compositionally biased region" description="Basic and acidic residues" evidence="1">
    <location>
        <begin position="177"/>
        <end position="232"/>
    </location>
</feature>
<feature type="compositionally biased region" description="Acidic residues" evidence="1">
    <location>
        <begin position="104"/>
        <end position="176"/>
    </location>
</feature>
<feature type="region of interest" description="Disordered" evidence="1">
    <location>
        <begin position="1"/>
        <end position="274"/>
    </location>
</feature>
<dbReference type="SMART" id="SM00767">
    <property type="entry name" value="DCD"/>
    <property type="match status" value="1"/>
</dbReference>
<dbReference type="InterPro" id="IPR013989">
    <property type="entry name" value="Dev_and_cell_death_domain"/>
</dbReference>
<gene>
    <name evidence="3" type="ORF">DH2020_000053</name>
</gene>
<keyword evidence="4" id="KW-1185">Reference proteome</keyword>
<feature type="compositionally biased region" description="Acidic residues" evidence="1">
    <location>
        <begin position="64"/>
        <end position="74"/>
    </location>
</feature>